<accession>A0ABW7DS67</accession>
<dbReference type="EMBL" id="JBIEKR010000011">
    <property type="protein sequence ID" value="MFG6273867.1"/>
    <property type="molecule type" value="Genomic_DNA"/>
</dbReference>
<dbReference type="Pfam" id="PF06782">
    <property type="entry name" value="UPF0236"/>
    <property type="match status" value="1"/>
</dbReference>
<evidence type="ECO:0000313" key="2">
    <source>
        <dbReference type="EMBL" id="MFG6273867.1"/>
    </source>
</evidence>
<evidence type="ECO:0000313" key="3">
    <source>
        <dbReference type="Proteomes" id="UP001605989"/>
    </source>
</evidence>
<evidence type="ECO:0000256" key="1">
    <source>
        <dbReference type="ARBA" id="ARBA00006539"/>
    </source>
</evidence>
<keyword evidence="3" id="KW-1185">Reference proteome</keyword>
<gene>
    <name evidence="2" type="ORF">ACGTZG_11790</name>
</gene>
<protein>
    <submittedName>
        <fullName evidence="2">ISLre2 family transposase</fullName>
    </submittedName>
</protein>
<proteinExistence type="inferred from homology"/>
<reference evidence="2 3" key="1">
    <citation type="submission" date="2024-10" db="EMBL/GenBank/DDBJ databases">
        <authorList>
            <person name="Sang B.-I."/>
            <person name="Prabhaharan D."/>
        </authorList>
    </citation>
    <scope>NUCLEOTIDE SEQUENCE [LARGE SCALE GENOMIC DNA]</scope>
    <source>
        <strain evidence="2 3">MH</strain>
    </source>
</reference>
<comment type="similarity">
    <text evidence="1">Belongs to the UPF0236 family.</text>
</comment>
<sequence length="403" mass="47053">METIVTEIIKTIKDSDTVIERDMKLLTLFFELFRLKPYQRFSALLMKKVAETATSCVYRKTADIVNRFTLTTLSHQTVKHIVMQSGKLCQEWQDIQRQESPAEETEAPVVYIEGDGLVFRGQHKKQLEIYWIQVYEGREKEGKRARLIHAYHMASTEYEKTWERAGWYMHRQYGLSHTIVISNGDGGTGYGYEAFQELAAGCKWHEHQRDVYHVHRKVKERLHFAVPEVQEGIRQSIWKHDETSLALWLDTAESEAEGNDELQNVERLRRYLKRNWTYVEPLNQRQKLEKVHLIQPGACEAGHRIYSYRMKHQGRCWSQEGAEAMVQLITAMKNEEWDAVYGQWGRTAYKPISQRFKNIMRKVMKQFPMQPHKGVHQGSMGTHSSASSPLGKLAKGLQMAHIL</sequence>
<dbReference type="NCBIfam" id="NF033529">
    <property type="entry name" value="transpos_ISLre2"/>
    <property type="match status" value="1"/>
</dbReference>
<dbReference type="RefSeq" id="WP_257536644.1">
    <property type="nucleotide sequence ID" value="NZ_CP011940.1"/>
</dbReference>
<organism evidence="2 3">
    <name type="scientific">Megasphaera hexanoica</name>
    <dbReference type="NCBI Taxonomy" id="1675036"/>
    <lineage>
        <taxon>Bacteria</taxon>
        <taxon>Bacillati</taxon>
        <taxon>Bacillota</taxon>
        <taxon>Negativicutes</taxon>
        <taxon>Veillonellales</taxon>
        <taxon>Veillonellaceae</taxon>
        <taxon>Megasphaera</taxon>
    </lineage>
</organism>
<dbReference type="Proteomes" id="UP001605989">
    <property type="component" value="Unassembled WGS sequence"/>
</dbReference>
<dbReference type="InterPro" id="IPR009620">
    <property type="entry name" value="UPF0236"/>
</dbReference>
<comment type="caution">
    <text evidence="2">The sequence shown here is derived from an EMBL/GenBank/DDBJ whole genome shotgun (WGS) entry which is preliminary data.</text>
</comment>
<name>A0ABW7DS67_9FIRM</name>